<dbReference type="AlphaFoldDB" id="A0A1Q9LBT0"/>
<proteinExistence type="predicted"/>
<keyword evidence="2" id="KW-0732">Signal</keyword>
<gene>
    <name evidence="3" type="ORF">BJP25_05215</name>
</gene>
<dbReference type="EMBL" id="MKQR01000032">
    <property type="protein sequence ID" value="OLR89487.1"/>
    <property type="molecule type" value="Genomic_DNA"/>
</dbReference>
<dbReference type="OrthoDB" id="3686846at2"/>
<protein>
    <recommendedName>
        <fullName evidence="5">DUF4352 domain-containing protein</fullName>
    </recommendedName>
</protein>
<dbReference type="PROSITE" id="PS51257">
    <property type="entry name" value="PROKAR_LIPOPROTEIN"/>
    <property type="match status" value="1"/>
</dbReference>
<sequence length="176" mass="17632">MKLARLTAACASVLVVVAGCAGAEQTAAVAPPPTTLSEKALRSGGPSVRGGERTPLGQGLVLTVSAPKSFTPTGSASPPGAARAVGFDMTVENDGQTSYKPALLALEARSDGRATQQVIDTTAGYTGVAGGGELRPGESAHFSVAFAVPQGKAWVHIDARPDPSSSPAVTVFSETT</sequence>
<feature type="chain" id="PRO_5012660898" description="DUF4352 domain-containing protein" evidence="2">
    <location>
        <begin position="24"/>
        <end position="176"/>
    </location>
</feature>
<reference evidence="3 4" key="1">
    <citation type="submission" date="2016-10" db="EMBL/GenBank/DDBJ databases">
        <title>The Draft Genome Sequence of Actinokineospora bangkokensis 44EHWT reveals the biosynthetic pathway of antifungal compounds Thailandins with unusual extender unit butylmalonyl-CoA.</title>
        <authorList>
            <person name="Greule A."/>
            <person name="Intra B."/>
            <person name="Flemming S."/>
            <person name="Rommel M.G."/>
            <person name="Panbangred W."/>
            <person name="Bechthold A."/>
        </authorList>
    </citation>
    <scope>NUCLEOTIDE SEQUENCE [LARGE SCALE GENOMIC DNA]</scope>
    <source>
        <strain evidence="3 4">44EHW</strain>
    </source>
</reference>
<evidence type="ECO:0000313" key="4">
    <source>
        <dbReference type="Proteomes" id="UP000186040"/>
    </source>
</evidence>
<accession>A0A1Q9LBT0</accession>
<dbReference type="RefSeq" id="WP_075978670.1">
    <property type="nucleotide sequence ID" value="NZ_MKQR01000032.1"/>
</dbReference>
<dbReference type="STRING" id="1193682.BJP25_05215"/>
<comment type="caution">
    <text evidence="3">The sequence shown here is derived from an EMBL/GenBank/DDBJ whole genome shotgun (WGS) entry which is preliminary data.</text>
</comment>
<evidence type="ECO:0000256" key="2">
    <source>
        <dbReference type="SAM" id="SignalP"/>
    </source>
</evidence>
<evidence type="ECO:0000256" key="1">
    <source>
        <dbReference type="SAM" id="MobiDB-lite"/>
    </source>
</evidence>
<organism evidence="3 4">
    <name type="scientific">Actinokineospora bangkokensis</name>
    <dbReference type="NCBI Taxonomy" id="1193682"/>
    <lineage>
        <taxon>Bacteria</taxon>
        <taxon>Bacillati</taxon>
        <taxon>Actinomycetota</taxon>
        <taxon>Actinomycetes</taxon>
        <taxon>Pseudonocardiales</taxon>
        <taxon>Pseudonocardiaceae</taxon>
        <taxon>Actinokineospora</taxon>
    </lineage>
</organism>
<feature type="region of interest" description="Disordered" evidence="1">
    <location>
        <begin position="27"/>
        <end position="55"/>
    </location>
</feature>
<name>A0A1Q9LBT0_9PSEU</name>
<evidence type="ECO:0008006" key="5">
    <source>
        <dbReference type="Google" id="ProtNLM"/>
    </source>
</evidence>
<keyword evidence="4" id="KW-1185">Reference proteome</keyword>
<feature type="signal peptide" evidence="2">
    <location>
        <begin position="1"/>
        <end position="23"/>
    </location>
</feature>
<evidence type="ECO:0000313" key="3">
    <source>
        <dbReference type="EMBL" id="OLR89487.1"/>
    </source>
</evidence>
<dbReference type="Proteomes" id="UP000186040">
    <property type="component" value="Unassembled WGS sequence"/>
</dbReference>